<sequence length="102" mass="11963">MGSIYVRNFVFDAFLVGGWLIFLKSGYVKTSSFIVKVKEISDISNASIVNYKTAELLENKPKKTLEKIRSLDWYHIVNYYRILPELLTEEFISKYGNFNHMK</sequence>
<keyword evidence="1" id="KW-1133">Transmembrane helix</keyword>
<dbReference type="EMBL" id="CAMKVN010008134">
    <property type="protein sequence ID" value="CAI2192244.1"/>
    <property type="molecule type" value="Genomic_DNA"/>
</dbReference>
<name>A0A9W4T4M3_9GLOM</name>
<keyword evidence="3" id="KW-1185">Reference proteome</keyword>
<gene>
    <name evidence="2" type="ORF">FWILDA_LOCUS15479</name>
</gene>
<evidence type="ECO:0000256" key="1">
    <source>
        <dbReference type="SAM" id="Phobius"/>
    </source>
</evidence>
<dbReference type="OrthoDB" id="2385538at2759"/>
<protein>
    <submittedName>
        <fullName evidence="2">7524_t:CDS:1</fullName>
    </submittedName>
</protein>
<evidence type="ECO:0000313" key="3">
    <source>
        <dbReference type="Proteomes" id="UP001153678"/>
    </source>
</evidence>
<dbReference type="Proteomes" id="UP001153678">
    <property type="component" value="Unassembled WGS sequence"/>
</dbReference>
<accession>A0A9W4T4M3</accession>
<comment type="caution">
    <text evidence="2">The sequence shown here is derived from an EMBL/GenBank/DDBJ whole genome shotgun (WGS) entry which is preliminary data.</text>
</comment>
<keyword evidence="1" id="KW-0812">Transmembrane</keyword>
<proteinExistence type="predicted"/>
<keyword evidence="1" id="KW-0472">Membrane</keyword>
<feature type="transmembrane region" description="Helical" evidence="1">
    <location>
        <begin position="6"/>
        <end position="23"/>
    </location>
</feature>
<dbReference type="AlphaFoldDB" id="A0A9W4T4M3"/>
<reference evidence="2" key="1">
    <citation type="submission" date="2022-08" db="EMBL/GenBank/DDBJ databases">
        <authorList>
            <person name="Kallberg Y."/>
            <person name="Tangrot J."/>
            <person name="Rosling A."/>
        </authorList>
    </citation>
    <scope>NUCLEOTIDE SEQUENCE</scope>
    <source>
        <strain evidence="2">Wild A</strain>
    </source>
</reference>
<organism evidence="2 3">
    <name type="scientific">Funneliformis geosporum</name>
    <dbReference type="NCBI Taxonomy" id="1117311"/>
    <lineage>
        <taxon>Eukaryota</taxon>
        <taxon>Fungi</taxon>
        <taxon>Fungi incertae sedis</taxon>
        <taxon>Mucoromycota</taxon>
        <taxon>Glomeromycotina</taxon>
        <taxon>Glomeromycetes</taxon>
        <taxon>Glomerales</taxon>
        <taxon>Glomeraceae</taxon>
        <taxon>Funneliformis</taxon>
    </lineage>
</organism>
<evidence type="ECO:0000313" key="2">
    <source>
        <dbReference type="EMBL" id="CAI2192244.1"/>
    </source>
</evidence>